<gene>
    <name evidence="2" type="ORF">SAMN04489841_3543</name>
</gene>
<keyword evidence="1" id="KW-0472">Membrane</keyword>
<keyword evidence="3" id="KW-1185">Reference proteome</keyword>
<feature type="transmembrane region" description="Helical" evidence="1">
    <location>
        <begin position="455"/>
        <end position="478"/>
    </location>
</feature>
<organism evidence="2 3">
    <name type="scientific">Natrinema salaciae</name>
    <dbReference type="NCBI Taxonomy" id="1186196"/>
    <lineage>
        <taxon>Archaea</taxon>
        <taxon>Methanobacteriati</taxon>
        <taxon>Methanobacteriota</taxon>
        <taxon>Stenosarchaea group</taxon>
        <taxon>Halobacteria</taxon>
        <taxon>Halobacteriales</taxon>
        <taxon>Natrialbaceae</taxon>
        <taxon>Natrinema</taxon>
    </lineage>
</organism>
<dbReference type="RefSeq" id="WP_090619764.1">
    <property type="nucleotide sequence ID" value="NZ_FOFD01000004.1"/>
</dbReference>
<sequence>MSLAGPRLDRPSAIGDEGRPRAASLWIASLAVVAVVGIVGVVIGESSLLPTLALVVGMTVAGIGLLERDGFVIQFVAHGCLLTFGSAFALVLFAAPFVTPSGLAVSGCALALAGIGAAWADIGGDDLTPAATGTGIAYASMVIAAVVLAILTLVAVVGRTVLTGIVGVSSPVGSVVGFLLIVAATGCLVRLALRWLPVRQMTPRDRRPTVERRLTAVRRGLLYTVLGSVAAIVGIVVLSATGVFDVLTALPLLAAAFGALSSPIVVWPLVAVGGVSVGAGAVALLLRRLTRDVTAQTTRRTAAVAVGAGLAVPFALGLVLLVASGEATVGPFLIGAILLVGLLLGPLAFSLVVGSGVVGAALGLLPARATGPAIAATGLVVAAIGLGRANPFVVFGCIAAAILVWDSATFGLGVTAELGHLPETRRLELFHGAVAVGIAVAAVVVAVGLELLRAGLFASAGAAGAAVVLVFGALVLVLPLRG</sequence>
<feature type="transmembrane region" description="Helical" evidence="1">
    <location>
        <begin position="49"/>
        <end position="66"/>
    </location>
</feature>
<evidence type="ECO:0000256" key="1">
    <source>
        <dbReference type="SAM" id="Phobius"/>
    </source>
</evidence>
<feature type="transmembrane region" description="Helical" evidence="1">
    <location>
        <begin position="176"/>
        <end position="196"/>
    </location>
</feature>
<evidence type="ECO:0000313" key="2">
    <source>
        <dbReference type="EMBL" id="SER28425.1"/>
    </source>
</evidence>
<feature type="transmembrane region" description="Helical" evidence="1">
    <location>
        <begin position="264"/>
        <end position="286"/>
    </location>
</feature>
<evidence type="ECO:0000313" key="3">
    <source>
        <dbReference type="Proteomes" id="UP000199114"/>
    </source>
</evidence>
<dbReference type="EMBL" id="FOFD01000004">
    <property type="protein sequence ID" value="SER28425.1"/>
    <property type="molecule type" value="Genomic_DNA"/>
</dbReference>
<proteinExistence type="predicted"/>
<feature type="transmembrane region" description="Helical" evidence="1">
    <location>
        <begin position="135"/>
        <end position="156"/>
    </location>
</feature>
<dbReference type="Proteomes" id="UP000199114">
    <property type="component" value="Unassembled WGS sequence"/>
</dbReference>
<protein>
    <submittedName>
        <fullName evidence="2">Uncharacterized protein</fullName>
    </submittedName>
</protein>
<reference evidence="3" key="1">
    <citation type="submission" date="2016-10" db="EMBL/GenBank/DDBJ databases">
        <authorList>
            <person name="Varghese N."/>
            <person name="Submissions S."/>
        </authorList>
    </citation>
    <scope>NUCLEOTIDE SEQUENCE [LARGE SCALE GENOMIC DNA]</scope>
    <source>
        <strain evidence="3">DSM 25055</strain>
    </source>
</reference>
<keyword evidence="1" id="KW-1133">Transmembrane helix</keyword>
<feature type="transmembrane region" description="Helical" evidence="1">
    <location>
        <begin position="427"/>
        <end position="449"/>
    </location>
</feature>
<feature type="transmembrane region" description="Helical" evidence="1">
    <location>
        <begin position="302"/>
        <end position="323"/>
    </location>
</feature>
<name>A0A1H9MYE3_9EURY</name>
<dbReference type="AlphaFoldDB" id="A0A1H9MYE3"/>
<feature type="transmembrane region" description="Helical" evidence="1">
    <location>
        <begin position="103"/>
        <end position="123"/>
    </location>
</feature>
<dbReference type="OrthoDB" id="206560at2157"/>
<feature type="transmembrane region" description="Helical" evidence="1">
    <location>
        <begin position="392"/>
        <end position="415"/>
    </location>
</feature>
<feature type="transmembrane region" description="Helical" evidence="1">
    <location>
        <begin position="329"/>
        <end position="353"/>
    </location>
</feature>
<accession>A0A1H9MYE3</accession>
<dbReference type="STRING" id="1186196.SAMN04489841_3543"/>
<feature type="transmembrane region" description="Helical" evidence="1">
    <location>
        <begin position="21"/>
        <end position="43"/>
    </location>
</feature>
<feature type="transmembrane region" description="Helical" evidence="1">
    <location>
        <begin position="365"/>
        <end position="386"/>
    </location>
</feature>
<feature type="transmembrane region" description="Helical" evidence="1">
    <location>
        <begin position="75"/>
        <end position="97"/>
    </location>
</feature>
<keyword evidence="1" id="KW-0812">Transmembrane</keyword>
<feature type="transmembrane region" description="Helical" evidence="1">
    <location>
        <begin position="221"/>
        <end position="244"/>
    </location>
</feature>